<dbReference type="Gramene" id="rna1984">
    <property type="protein sequence ID" value="RHN78429.1"/>
    <property type="gene ID" value="gene1984"/>
</dbReference>
<proteinExistence type="predicted"/>
<comment type="caution">
    <text evidence="1">The sequence shown here is derived from an EMBL/GenBank/DDBJ whole genome shotgun (WGS) entry which is preliminary data.</text>
</comment>
<protein>
    <submittedName>
        <fullName evidence="1">Uncharacterized protein</fullName>
    </submittedName>
</protein>
<gene>
    <name evidence="1" type="ORF">MtrunA17_Chr1g0165401</name>
</gene>
<sequence length="43" mass="4645">MCLSSTSISPILPIPVLFVSWFKPFQTATNRPPFGIPNGPATL</sequence>
<dbReference type="EMBL" id="PSQE01000001">
    <property type="protein sequence ID" value="RHN78429.1"/>
    <property type="molecule type" value="Genomic_DNA"/>
</dbReference>
<accession>A0A396JJL8</accession>
<name>A0A396JJL8_MEDTR</name>
<reference evidence="2" key="1">
    <citation type="journal article" date="2018" name="Nat. Plants">
        <title>Whole-genome landscape of Medicago truncatula symbiotic genes.</title>
        <authorList>
            <person name="Pecrix Y."/>
            <person name="Staton S.E."/>
            <person name="Sallet E."/>
            <person name="Lelandais-Briere C."/>
            <person name="Moreau S."/>
            <person name="Carrere S."/>
            <person name="Blein T."/>
            <person name="Jardinaud M.F."/>
            <person name="Latrasse D."/>
            <person name="Zouine M."/>
            <person name="Zahm M."/>
            <person name="Kreplak J."/>
            <person name="Mayjonade B."/>
            <person name="Satge C."/>
            <person name="Perez M."/>
            <person name="Cauet S."/>
            <person name="Marande W."/>
            <person name="Chantry-Darmon C."/>
            <person name="Lopez-Roques C."/>
            <person name="Bouchez O."/>
            <person name="Berard A."/>
            <person name="Debelle F."/>
            <person name="Munos S."/>
            <person name="Bendahmane A."/>
            <person name="Berges H."/>
            <person name="Niebel A."/>
            <person name="Buitink J."/>
            <person name="Frugier F."/>
            <person name="Benhamed M."/>
            <person name="Crespi M."/>
            <person name="Gouzy J."/>
            <person name="Gamas P."/>
        </authorList>
    </citation>
    <scope>NUCLEOTIDE SEQUENCE [LARGE SCALE GENOMIC DNA]</scope>
    <source>
        <strain evidence="2">cv. Jemalong A17</strain>
    </source>
</reference>
<evidence type="ECO:0000313" key="2">
    <source>
        <dbReference type="Proteomes" id="UP000265566"/>
    </source>
</evidence>
<dbReference type="Proteomes" id="UP000265566">
    <property type="component" value="Chromosome 1"/>
</dbReference>
<dbReference type="AlphaFoldDB" id="A0A396JJL8"/>
<organism evidence="1 2">
    <name type="scientific">Medicago truncatula</name>
    <name type="common">Barrel medic</name>
    <name type="synonym">Medicago tribuloides</name>
    <dbReference type="NCBI Taxonomy" id="3880"/>
    <lineage>
        <taxon>Eukaryota</taxon>
        <taxon>Viridiplantae</taxon>
        <taxon>Streptophyta</taxon>
        <taxon>Embryophyta</taxon>
        <taxon>Tracheophyta</taxon>
        <taxon>Spermatophyta</taxon>
        <taxon>Magnoliopsida</taxon>
        <taxon>eudicotyledons</taxon>
        <taxon>Gunneridae</taxon>
        <taxon>Pentapetalae</taxon>
        <taxon>rosids</taxon>
        <taxon>fabids</taxon>
        <taxon>Fabales</taxon>
        <taxon>Fabaceae</taxon>
        <taxon>Papilionoideae</taxon>
        <taxon>50 kb inversion clade</taxon>
        <taxon>NPAAA clade</taxon>
        <taxon>Hologalegina</taxon>
        <taxon>IRL clade</taxon>
        <taxon>Trifolieae</taxon>
        <taxon>Medicago</taxon>
    </lineage>
</organism>
<evidence type="ECO:0000313" key="1">
    <source>
        <dbReference type="EMBL" id="RHN78429.1"/>
    </source>
</evidence>